<sequence>MGGTAVHPSQRRFSCECCRKIKARCQRLYAHDSKCSRCTLLDLDCIVGQQRRVGRPRRAAPADAQAHKHRKNIGSTFSNRQVTPARVHNHVANPTTSHESPSNKEGNHHNWGIDLPMDTSKATLIPTDNETYPGAQVWPAVDMNSFDQNLLTWDASNDIDRNFFLSNNDLTFSSASSSVSPLNAPPSTASSPADSIHGAEEDISETPGAHRLRPITTLDAMAELSKINLDLHIRMVAVEANKATLDFNGIVYEKGPLFIENLTLAQFLLKASQDLKLVLRRIISGRTARGMPYSTQTTETKLLESLTLSSQAYLGKPRNPTSNFSSNYSPSPEPLFAPLALIITSVFSQLLTLCELNAELMIIRVDQRATNPVVQLPGLNFGSLSVAEPCIQGMVFCEIIAHIMEGIEQALGLDSVLGVSGTGLLSARQKNVLWSELDGKPGTIPGQGIMRPINVRKSFGRLAVTMRQISMDQTFMYI</sequence>
<dbReference type="Proteomes" id="UP000783213">
    <property type="component" value="Unassembled WGS sequence"/>
</dbReference>
<name>A0ABQ7IRM8_9HELO</name>
<dbReference type="SUPFAM" id="SSF57701">
    <property type="entry name" value="Zn2/Cys6 DNA-binding domain"/>
    <property type="match status" value="1"/>
</dbReference>
<dbReference type="InterPro" id="IPR051089">
    <property type="entry name" value="prtT"/>
</dbReference>
<evidence type="ECO:0000259" key="7">
    <source>
        <dbReference type="PROSITE" id="PS50048"/>
    </source>
</evidence>
<comment type="caution">
    <text evidence="8">The sequence shown here is derived from an EMBL/GenBank/DDBJ whole genome shotgun (WGS) entry which is preliminary data.</text>
</comment>
<keyword evidence="3" id="KW-0238">DNA-binding</keyword>
<feature type="compositionally biased region" description="Polar residues" evidence="6">
    <location>
        <begin position="73"/>
        <end position="82"/>
    </location>
</feature>
<dbReference type="Gene3D" id="4.10.240.10">
    <property type="entry name" value="Zn(2)-C6 fungal-type DNA-binding domain"/>
    <property type="match status" value="1"/>
</dbReference>
<reference evidence="8 9" key="1">
    <citation type="journal article" date="2020" name="Genome Biol. Evol.">
        <title>Comparative genomics of Sclerotiniaceae.</title>
        <authorList>
            <person name="Valero Jimenez C.A."/>
            <person name="Steentjes M."/>
            <person name="Scholten O.E."/>
            <person name="Van Kan J.A.L."/>
        </authorList>
    </citation>
    <scope>NUCLEOTIDE SEQUENCE [LARGE SCALE GENOMIC DNA]</scope>
    <source>
        <strain evidence="8 9">B1</strain>
    </source>
</reference>
<evidence type="ECO:0000256" key="3">
    <source>
        <dbReference type="ARBA" id="ARBA00023125"/>
    </source>
</evidence>
<keyword evidence="2" id="KW-0805">Transcription regulation</keyword>
<dbReference type="PANTHER" id="PTHR31845">
    <property type="entry name" value="FINGER DOMAIN PROTEIN, PUTATIVE-RELATED"/>
    <property type="match status" value="1"/>
</dbReference>
<evidence type="ECO:0000256" key="1">
    <source>
        <dbReference type="ARBA" id="ARBA00004123"/>
    </source>
</evidence>
<feature type="domain" description="Zn(2)-C6 fungal-type" evidence="7">
    <location>
        <begin position="14"/>
        <end position="47"/>
    </location>
</feature>
<evidence type="ECO:0000313" key="8">
    <source>
        <dbReference type="EMBL" id="KAF7932464.1"/>
    </source>
</evidence>
<dbReference type="GeneID" id="62230537"/>
<dbReference type="EMBL" id="RCSX01000007">
    <property type="protein sequence ID" value="KAF7932464.1"/>
    <property type="molecule type" value="Genomic_DNA"/>
</dbReference>
<keyword evidence="4" id="KW-0804">Transcription</keyword>
<dbReference type="InterPro" id="IPR036864">
    <property type="entry name" value="Zn2-C6_fun-type_DNA-bd_sf"/>
</dbReference>
<keyword evidence="5" id="KW-0539">Nucleus</keyword>
<evidence type="ECO:0000256" key="2">
    <source>
        <dbReference type="ARBA" id="ARBA00023015"/>
    </source>
</evidence>
<feature type="region of interest" description="Disordered" evidence="6">
    <location>
        <begin position="52"/>
        <end position="83"/>
    </location>
</feature>
<evidence type="ECO:0000313" key="9">
    <source>
        <dbReference type="Proteomes" id="UP000783213"/>
    </source>
</evidence>
<dbReference type="RefSeq" id="XP_038811856.1">
    <property type="nucleotide sequence ID" value="XM_038951383.1"/>
</dbReference>
<organism evidence="8 9">
    <name type="scientific">Botrytis deweyae</name>
    <dbReference type="NCBI Taxonomy" id="2478750"/>
    <lineage>
        <taxon>Eukaryota</taxon>
        <taxon>Fungi</taxon>
        <taxon>Dikarya</taxon>
        <taxon>Ascomycota</taxon>
        <taxon>Pezizomycotina</taxon>
        <taxon>Leotiomycetes</taxon>
        <taxon>Helotiales</taxon>
        <taxon>Sclerotiniaceae</taxon>
        <taxon>Botrytis</taxon>
    </lineage>
</organism>
<keyword evidence="9" id="KW-1185">Reference proteome</keyword>
<dbReference type="InterPro" id="IPR001138">
    <property type="entry name" value="Zn2Cys6_DnaBD"/>
</dbReference>
<evidence type="ECO:0000256" key="6">
    <source>
        <dbReference type="SAM" id="MobiDB-lite"/>
    </source>
</evidence>
<evidence type="ECO:0000256" key="5">
    <source>
        <dbReference type="ARBA" id="ARBA00023242"/>
    </source>
</evidence>
<evidence type="ECO:0000256" key="4">
    <source>
        <dbReference type="ARBA" id="ARBA00023163"/>
    </source>
</evidence>
<proteinExistence type="predicted"/>
<dbReference type="PROSITE" id="PS00463">
    <property type="entry name" value="ZN2_CY6_FUNGAL_1"/>
    <property type="match status" value="1"/>
</dbReference>
<gene>
    <name evidence="8" type="ORF">EAE98_003763</name>
</gene>
<dbReference type="PROSITE" id="PS50048">
    <property type="entry name" value="ZN2_CY6_FUNGAL_2"/>
    <property type="match status" value="1"/>
</dbReference>
<dbReference type="PANTHER" id="PTHR31845:SF17">
    <property type="entry name" value="ZN(II)2CYS6 TRANSCRIPTION FACTOR (EUROFUNG)"/>
    <property type="match status" value="1"/>
</dbReference>
<feature type="region of interest" description="Disordered" evidence="6">
    <location>
        <begin position="91"/>
        <end position="110"/>
    </location>
</feature>
<feature type="compositionally biased region" description="Low complexity" evidence="6">
    <location>
        <begin position="175"/>
        <end position="195"/>
    </location>
</feature>
<comment type="subcellular location">
    <subcellularLocation>
        <location evidence="1">Nucleus</location>
    </subcellularLocation>
</comment>
<protein>
    <recommendedName>
        <fullName evidence="7">Zn(2)-C6 fungal-type domain-containing protein</fullName>
    </recommendedName>
</protein>
<feature type="region of interest" description="Disordered" evidence="6">
    <location>
        <begin position="175"/>
        <end position="210"/>
    </location>
</feature>
<accession>A0ABQ7IRM8</accession>
<dbReference type="CDD" id="cd00067">
    <property type="entry name" value="GAL4"/>
    <property type="match status" value="1"/>
</dbReference>